<dbReference type="RefSeq" id="WP_044439678.1">
    <property type="nucleotide sequence ID" value="NZ_JYFC01000002.1"/>
</dbReference>
<dbReference type="InterPro" id="IPR036388">
    <property type="entry name" value="WH-like_DNA-bd_sf"/>
</dbReference>
<comment type="caution">
    <text evidence="2">The sequence shown here is derived from an EMBL/GenBank/DDBJ whole genome shotgun (WGS) entry which is preliminary data.</text>
</comment>
<sequence length="236" mass="25181">MNGEPDIAVPARALGDPARGRIVTALLGGRSIPAGDLARAAGVSASTTSEHLRVLLGAGIVAVDHRGRNRFFRLANSDVSLAIEALQAIAPRSEIRSLRQHRVSQELRSGRSCYDHLAGDLGLRVTDLLRHSATLADLQIGANSIPPDPFPAGPVAAAFHLQRPEGRRPWARGCLDWTGRRAHIAGQLGAQVLSAMDAQGWVSRRPDSRAVRLTDLGAARLEELESTVGVSLQTRV</sequence>
<keyword evidence="3" id="KW-1185">Reference proteome</keyword>
<dbReference type="SUPFAM" id="SSF46785">
    <property type="entry name" value="Winged helix' DNA-binding domain"/>
    <property type="match status" value="1"/>
</dbReference>
<dbReference type="InterPro" id="IPR052543">
    <property type="entry name" value="HTH_Metal-responsive_Reg"/>
</dbReference>
<name>A0ABR5CH22_9MICO</name>
<dbReference type="EMBL" id="JYFC01000002">
    <property type="protein sequence ID" value="KJC64922.1"/>
    <property type="molecule type" value="Genomic_DNA"/>
</dbReference>
<protein>
    <recommendedName>
        <fullName evidence="1">HTH arsR-type domain-containing protein</fullName>
    </recommendedName>
</protein>
<dbReference type="InterPro" id="IPR001845">
    <property type="entry name" value="HTH_ArsR_DNA-bd_dom"/>
</dbReference>
<evidence type="ECO:0000259" key="1">
    <source>
        <dbReference type="PROSITE" id="PS50987"/>
    </source>
</evidence>
<dbReference type="CDD" id="cd00090">
    <property type="entry name" value="HTH_ARSR"/>
    <property type="match status" value="1"/>
</dbReference>
<evidence type="ECO:0000313" key="2">
    <source>
        <dbReference type="EMBL" id="KJC64922.1"/>
    </source>
</evidence>
<dbReference type="SMART" id="SM00418">
    <property type="entry name" value="HTH_ARSR"/>
    <property type="match status" value="1"/>
</dbReference>
<proteinExistence type="predicted"/>
<dbReference type="Gene3D" id="1.10.10.10">
    <property type="entry name" value="Winged helix-like DNA-binding domain superfamily/Winged helix DNA-binding domain"/>
    <property type="match status" value="1"/>
</dbReference>
<gene>
    <name evidence="2" type="ORF">TZ00_04640</name>
</gene>
<dbReference type="PANTHER" id="PTHR39168:SF1">
    <property type="entry name" value="TRANSCRIPTIONAL REGULATORY PROTEIN"/>
    <property type="match status" value="1"/>
</dbReference>
<dbReference type="InterPro" id="IPR011991">
    <property type="entry name" value="ArsR-like_HTH"/>
</dbReference>
<dbReference type="InterPro" id="IPR036390">
    <property type="entry name" value="WH_DNA-bd_sf"/>
</dbReference>
<dbReference type="PRINTS" id="PR00778">
    <property type="entry name" value="HTHARSR"/>
</dbReference>
<accession>A0ABR5CH22</accession>
<dbReference type="Pfam" id="PF12840">
    <property type="entry name" value="HTH_20"/>
    <property type="match status" value="1"/>
</dbReference>
<feature type="domain" description="HTH arsR-type" evidence="1">
    <location>
        <begin position="1"/>
        <end position="94"/>
    </location>
</feature>
<dbReference type="PROSITE" id="PS50987">
    <property type="entry name" value="HTH_ARSR_2"/>
    <property type="match status" value="1"/>
</dbReference>
<dbReference type="NCBIfam" id="NF033788">
    <property type="entry name" value="HTH_metalloreg"/>
    <property type="match status" value="1"/>
</dbReference>
<evidence type="ECO:0000313" key="3">
    <source>
        <dbReference type="Proteomes" id="UP000032503"/>
    </source>
</evidence>
<dbReference type="Proteomes" id="UP000032503">
    <property type="component" value="Unassembled WGS sequence"/>
</dbReference>
<reference evidence="2 3" key="1">
    <citation type="journal article" date="2001" name="Int. J. Syst. Evol. Microbiol.">
        <title>Agreia bicolorata gen. nov., sp. nov., to accommodate actinobacteria isolated from narrow reed grass infected by the nematode Heteroanguina graminophila.</title>
        <authorList>
            <person name="Evtushenko L.I."/>
            <person name="Dorofeeva L.V."/>
            <person name="Dobrovolskaya T.G."/>
            <person name="Streshinskaya G.M."/>
            <person name="Subbotin S.A."/>
            <person name="Tiedje J.M."/>
        </authorList>
    </citation>
    <scope>NUCLEOTIDE SEQUENCE [LARGE SCALE GENOMIC DNA]</scope>
    <source>
        <strain evidence="2 3">VKM Ac-1804</strain>
    </source>
</reference>
<organism evidence="2 3">
    <name type="scientific">Agreia bicolorata</name>
    <dbReference type="NCBI Taxonomy" id="110935"/>
    <lineage>
        <taxon>Bacteria</taxon>
        <taxon>Bacillati</taxon>
        <taxon>Actinomycetota</taxon>
        <taxon>Actinomycetes</taxon>
        <taxon>Micrococcales</taxon>
        <taxon>Microbacteriaceae</taxon>
        <taxon>Agreia</taxon>
    </lineage>
</organism>
<dbReference type="PANTHER" id="PTHR39168">
    <property type="entry name" value="TRANSCRIPTIONAL REGULATOR-RELATED"/>
    <property type="match status" value="1"/>
</dbReference>